<protein>
    <recommendedName>
        <fullName evidence="5">Histidine kinase domain-containing protein</fullName>
    </recommendedName>
</protein>
<dbReference type="Pfam" id="PF02518">
    <property type="entry name" value="HATPase_c"/>
    <property type="match status" value="1"/>
</dbReference>
<evidence type="ECO:0000256" key="1">
    <source>
        <dbReference type="ARBA" id="ARBA00022679"/>
    </source>
</evidence>
<feature type="domain" description="Histidine kinase" evidence="5">
    <location>
        <begin position="327"/>
        <end position="452"/>
    </location>
</feature>
<dbReference type="SMART" id="SM00387">
    <property type="entry name" value="HATPase_c"/>
    <property type="match status" value="1"/>
</dbReference>
<keyword evidence="4" id="KW-0472">Membrane</keyword>
<evidence type="ECO:0000259" key="5">
    <source>
        <dbReference type="PROSITE" id="PS50109"/>
    </source>
</evidence>
<keyword evidence="3" id="KW-0902">Two-component regulatory system</keyword>
<dbReference type="Proteomes" id="UP001500363">
    <property type="component" value="Unassembled WGS sequence"/>
</dbReference>
<keyword evidence="4" id="KW-0812">Transmembrane</keyword>
<feature type="transmembrane region" description="Helical" evidence="4">
    <location>
        <begin position="166"/>
        <end position="191"/>
    </location>
</feature>
<gene>
    <name evidence="6" type="ORF">GCM10009741_56510</name>
</gene>
<reference evidence="6 7" key="1">
    <citation type="journal article" date="2019" name="Int. J. Syst. Evol. Microbiol.">
        <title>The Global Catalogue of Microorganisms (GCM) 10K type strain sequencing project: providing services to taxonomists for standard genome sequencing and annotation.</title>
        <authorList>
            <consortium name="The Broad Institute Genomics Platform"/>
            <consortium name="The Broad Institute Genome Sequencing Center for Infectious Disease"/>
            <person name="Wu L."/>
            <person name="Ma J."/>
        </authorList>
    </citation>
    <scope>NUCLEOTIDE SEQUENCE [LARGE SCALE GENOMIC DNA]</scope>
    <source>
        <strain evidence="6 7">JCM 14303</strain>
    </source>
</reference>
<evidence type="ECO:0000313" key="7">
    <source>
        <dbReference type="Proteomes" id="UP001500363"/>
    </source>
</evidence>
<evidence type="ECO:0000256" key="2">
    <source>
        <dbReference type="ARBA" id="ARBA00022777"/>
    </source>
</evidence>
<evidence type="ECO:0000256" key="3">
    <source>
        <dbReference type="ARBA" id="ARBA00023012"/>
    </source>
</evidence>
<feature type="transmembrane region" description="Helical" evidence="4">
    <location>
        <begin position="29"/>
        <end position="51"/>
    </location>
</feature>
<feature type="transmembrane region" description="Helical" evidence="4">
    <location>
        <begin position="63"/>
        <end position="84"/>
    </location>
</feature>
<dbReference type="Pfam" id="PF07730">
    <property type="entry name" value="HisKA_3"/>
    <property type="match status" value="1"/>
</dbReference>
<evidence type="ECO:0000313" key="6">
    <source>
        <dbReference type="EMBL" id="GAA1545739.1"/>
    </source>
</evidence>
<keyword evidence="7" id="KW-1185">Reference proteome</keyword>
<dbReference type="PANTHER" id="PTHR24421">
    <property type="entry name" value="NITRATE/NITRITE SENSOR PROTEIN NARX-RELATED"/>
    <property type="match status" value="1"/>
</dbReference>
<dbReference type="Gene3D" id="3.30.565.10">
    <property type="entry name" value="Histidine kinase-like ATPase, C-terminal domain"/>
    <property type="match status" value="1"/>
</dbReference>
<dbReference type="InterPro" id="IPR011712">
    <property type="entry name" value="Sig_transdc_His_kin_sub3_dim/P"/>
</dbReference>
<dbReference type="PROSITE" id="PS50109">
    <property type="entry name" value="HIS_KIN"/>
    <property type="match status" value="1"/>
</dbReference>
<dbReference type="EMBL" id="BAAANC010000003">
    <property type="protein sequence ID" value="GAA1545739.1"/>
    <property type="molecule type" value="Genomic_DNA"/>
</dbReference>
<keyword evidence="4" id="KW-1133">Transmembrane helix</keyword>
<keyword evidence="1" id="KW-0808">Transferase</keyword>
<evidence type="ECO:0000256" key="4">
    <source>
        <dbReference type="SAM" id="Phobius"/>
    </source>
</evidence>
<accession>A0ABN2BTC3</accession>
<dbReference type="CDD" id="cd16917">
    <property type="entry name" value="HATPase_UhpB-NarQ-NarX-like"/>
    <property type="match status" value="1"/>
</dbReference>
<feature type="transmembrane region" description="Helical" evidence="4">
    <location>
        <begin position="126"/>
        <end position="146"/>
    </location>
</feature>
<feature type="transmembrane region" description="Helical" evidence="4">
    <location>
        <begin position="203"/>
        <end position="222"/>
    </location>
</feature>
<dbReference type="InterPro" id="IPR036890">
    <property type="entry name" value="HATPase_C_sf"/>
</dbReference>
<proteinExistence type="predicted"/>
<dbReference type="InterPro" id="IPR050482">
    <property type="entry name" value="Sensor_HK_TwoCompSys"/>
</dbReference>
<name>A0ABN2BTC3_9ACTN</name>
<keyword evidence="2" id="KW-0418">Kinase</keyword>
<comment type="caution">
    <text evidence="6">The sequence shown here is derived from an EMBL/GenBank/DDBJ whole genome shotgun (WGS) entry which is preliminary data.</text>
</comment>
<sequence>MVVPVVAIGVLVTVAVVAAGERVLEYRSPASHLVLETIDACVAVLVSYLVYGRFQRSGSRQDLLLLQGLAFLGVANAGLVLTLARSNSVEALGLWLPPPLRVLGTLLIAAAALLPARSVRTTTRRWALPPIAGVVLVFVVVLLWLGDRLPRASELGDGVGLPLASSTHAGLLVAQVVTLTGFAAAAVAFTIQARERDDVLLRWLGPACALGALARLIYLIFPSNGADWFYSGDVLRTGCYLLLLIGAGREISRYWSAQAEAAVAEDRRRMAREMHDGILQELAYIRSELAAVASVDEARAGRIAAAGDRALDEARHLLVALGRAADEPLADAVERAVEQIAQRYGVALRLELDASVAADSAQRHALVRIAREAALNAVRHGGAERVGIRLGEDGEGRYLEVSDDGTGFEPERRTAKEPGFGLISMRERAAALPGTFRIDSRPGGGTEVTVRW</sequence>
<dbReference type="PANTHER" id="PTHR24421:SF58">
    <property type="entry name" value="SIGNAL TRANSDUCTION HISTIDINE-PROTEIN KINASE_PHOSPHATASE UHPB"/>
    <property type="match status" value="1"/>
</dbReference>
<dbReference type="SUPFAM" id="SSF55874">
    <property type="entry name" value="ATPase domain of HSP90 chaperone/DNA topoisomerase II/histidine kinase"/>
    <property type="match status" value="1"/>
</dbReference>
<dbReference type="InterPro" id="IPR003594">
    <property type="entry name" value="HATPase_dom"/>
</dbReference>
<dbReference type="InterPro" id="IPR005467">
    <property type="entry name" value="His_kinase_dom"/>
</dbReference>
<feature type="transmembrane region" description="Helical" evidence="4">
    <location>
        <begin position="96"/>
        <end position="114"/>
    </location>
</feature>
<organism evidence="6 7">
    <name type="scientific">Kribbella lupini</name>
    <dbReference type="NCBI Taxonomy" id="291602"/>
    <lineage>
        <taxon>Bacteria</taxon>
        <taxon>Bacillati</taxon>
        <taxon>Actinomycetota</taxon>
        <taxon>Actinomycetes</taxon>
        <taxon>Propionibacteriales</taxon>
        <taxon>Kribbellaceae</taxon>
        <taxon>Kribbella</taxon>
    </lineage>
</organism>